<reference evidence="2" key="1">
    <citation type="journal article" date="2015" name="Genome Announc.">
        <title>Draft Genome Sequence of Tolypothrix boutellei Strain VB521301.</title>
        <authorList>
            <person name="Chandrababunaidu M.M."/>
            <person name="Singh D."/>
            <person name="Sen D."/>
            <person name="Bhan S."/>
            <person name="Das S."/>
            <person name="Gupta A."/>
            <person name="Adhikary S.P."/>
            <person name="Tripathy S."/>
        </authorList>
    </citation>
    <scope>NUCLEOTIDE SEQUENCE</scope>
    <source>
        <strain evidence="2">VB521301</strain>
    </source>
</reference>
<organism evidence="2 3">
    <name type="scientific">Tolypothrix bouteillei VB521301</name>
    <dbReference type="NCBI Taxonomy" id="1479485"/>
    <lineage>
        <taxon>Bacteria</taxon>
        <taxon>Bacillati</taxon>
        <taxon>Cyanobacteriota</taxon>
        <taxon>Cyanophyceae</taxon>
        <taxon>Nostocales</taxon>
        <taxon>Tolypothrichaceae</taxon>
        <taxon>Tolypothrix</taxon>
    </lineage>
</organism>
<gene>
    <name evidence="2" type="ORF">DA73_0400019340</name>
</gene>
<dbReference type="Proteomes" id="UP000029738">
    <property type="component" value="Unassembled WGS sequence"/>
</dbReference>
<protein>
    <submittedName>
        <fullName evidence="2">CHAP domain-containing protein</fullName>
    </submittedName>
</protein>
<dbReference type="SUPFAM" id="SSF54001">
    <property type="entry name" value="Cysteine proteinases"/>
    <property type="match status" value="1"/>
</dbReference>
<accession>A0A8S9T4U5</accession>
<dbReference type="AlphaFoldDB" id="A0A8S9T4U5"/>
<dbReference type="EMBL" id="JHEG04000001">
    <property type="protein sequence ID" value="KAF3887405.1"/>
    <property type="molecule type" value="Genomic_DNA"/>
</dbReference>
<evidence type="ECO:0000313" key="3">
    <source>
        <dbReference type="Proteomes" id="UP000029738"/>
    </source>
</evidence>
<dbReference type="InterPro" id="IPR038765">
    <property type="entry name" value="Papain-like_cys_pep_sf"/>
</dbReference>
<evidence type="ECO:0000313" key="2">
    <source>
        <dbReference type="EMBL" id="KAF3887405.1"/>
    </source>
</evidence>
<dbReference type="RefSeq" id="WP_050045964.1">
    <property type="nucleotide sequence ID" value="NZ_JHEG04000001.1"/>
</dbReference>
<proteinExistence type="predicted"/>
<dbReference type="InterPro" id="IPR007921">
    <property type="entry name" value="CHAP_dom"/>
</dbReference>
<comment type="caution">
    <text evidence="2">The sequence shown here is derived from an EMBL/GenBank/DDBJ whole genome shotgun (WGS) entry which is preliminary data.</text>
</comment>
<evidence type="ECO:0000259" key="1">
    <source>
        <dbReference type="Pfam" id="PF05257"/>
    </source>
</evidence>
<feature type="domain" description="Peptidase C51" evidence="1">
    <location>
        <begin position="60"/>
        <end position="157"/>
    </location>
</feature>
<dbReference type="OrthoDB" id="529831at2"/>
<name>A0A8S9T4U5_9CYAN</name>
<dbReference type="Gene3D" id="3.90.1720.10">
    <property type="entry name" value="endopeptidase domain like (from Nostoc punctiforme)"/>
    <property type="match status" value="1"/>
</dbReference>
<reference evidence="2" key="2">
    <citation type="submission" date="2019-11" db="EMBL/GenBank/DDBJ databases">
        <title>Improved Assembly of Tolypothrix boutellei genome.</title>
        <authorList>
            <person name="Sarangi A.N."/>
            <person name="Mukherjee M."/>
            <person name="Ghosh S."/>
            <person name="Singh D."/>
            <person name="Das A."/>
            <person name="Kant S."/>
            <person name="Prusty A."/>
            <person name="Tripathy S."/>
        </authorList>
    </citation>
    <scope>NUCLEOTIDE SEQUENCE</scope>
    <source>
        <strain evidence="2">VB521301</strain>
    </source>
</reference>
<dbReference type="Pfam" id="PF05257">
    <property type="entry name" value="CHAP"/>
    <property type="match status" value="1"/>
</dbReference>
<keyword evidence="3" id="KW-1185">Reference proteome</keyword>
<sequence>MTESYEEKRALLAKVALQEGQLKLRGDENKAGLEIEKYLNVFRNAFNRIDSTTKYSDKTIGFDWCCAFVYYCCLQAGFSFPVKPIASHRSTLGIVRVWYDWASLPENQFYYSANTAGFKALPGDIVLFNCLLENVELDHIGIVVDVKSQGVVSAEGNVMNQSGIFYRHGGKNIQGYIRLSKF</sequence>